<keyword evidence="2" id="KW-0812">Transmembrane</keyword>
<evidence type="ECO:0000259" key="3">
    <source>
        <dbReference type="Pfam" id="PF13559"/>
    </source>
</evidence>
<feature type="transmembrane region" description="Helical" evidence="2">
    <location>
        <begin position="68"/>
        <end position="87"/>
    </location>
</feature>
<feature type="compositionally biased region" description="Acidic residues" evidence="1">
    <location>
        <begin position="262"/>
        <end position="275"/>
    </location>
</feature>
<feature type="transmembrane region" description="Helical" evidence="2">
    <location>
        <begin position="127"/>
        <end position="148"/>
    </location>
</feature>
<feature type="region of interest" description="Disordered" evidence="1">
    <location>
        <begin position="241"/>
        <end position="275"/>
    </location>
</feature>
<accession>A0ABD6DKC0</accession>
<evidence type="ECO:0000256" key="1">
    <source>
        <dbReference type="SAM" id="MobiDB-lite"/>
    </source>
</evidence>
<feature type="compositionally biased region" description="Polar residues" evidence="1">
    <location>
        <begin position="48"/>
        <end position="57"/>
    </location>
</feature>
<feature type="compositionally biased region" description="Low complexity" evidence="1">
    <location>
        <begin position="166"/>
        <end position="183"/>
    </location>
</feature>
<keyword evidence="2" id="KW-1133">Transmembrane helix</keyword>
<dbReference type="Pfam" id="PF13559">
    <property type="entry name" value="DUF4129"/>
    <property type="match status" value="1"/>
</dbReference>
<evidence type="ECO:0000313" key="5">
    <source>
        <dbReference type="Proteomes" id="UP001597034"/>
    </source>
</evidence>
<dbReference type="RefSeq" id="WP_256398012.1">
    <property type="nucleotide sequence ID" value="NZ_JANHJR010000001.1"/>
</dbReference>
<organism evidence="4 5">
    <name type="scientific">Haloarchaeobius litoreus</name>
    <dbReference type="NCBI Taxonomy" id="755306"/>
    <lineage>
        <taxon>Archaea</taxon>
        <taxon>Methanobacteriati</taxon>
        <taxon>Methanobacteriota</taxon>
        <taxon>Stenosarchaea group</taxon>
        <taxon>Halobacteria</taxon>
        <taxon>Halobacteriales</taxon>
        <taxon>Halorubellaceae</taxon>
        <taxon>Haloarchaeobius</taxon>
    </lineage>
</organism>
<name>A0ABD6DKC0_9EURY</name>
<dbReference type="InterPro" id="IPR025403">
    <property type="entry name" value="TgpA-like_C"/>
</dbReference>
<keyword evidence="2" id="KW-0472">Membrane</keyword>
<evidence type="ECO:0000313" key="4">
    <source>
        <dbReference type="EMBL" id="MFD1646472.1"/>
    </source>
</evidence>
<proteinExistence type="predicted"/>
<dbReference type="EMBL" id="JBHUDO010000002">
    <property type="protein sequence ID" value="MFD1646472.1"/>
    <property type="molecule type" value="Genomic_DNA"/>
</dbReference>
<reference evidence="4 5" key="1">
    <citation type="journal article" date="2019" name="Int. J. Syst. Evol. Microbiol.">
        <title>The Global Catalogue of Microorganisms (GCM) 10K type strain sequencing project: providing services to taxonomists for standard genome sequencing and annotation.</title>
        <authorList>
            <consortium name="The Broad Institute Genomics Platform"/>
            <consortium name="The Broad Institute Genome Sequencing Center for Infectious Disease"/>
            <person name="Wu L."/>
            <person name="Ma J."/>
        </authorList>
    </citation>
    <scope>NUCLEOTIDE SEQUENCE [LARGE SCALE GENOMIC DNA]</scope>
    <source>
        <strain evidence="4 5">CGMCC 1.10390</strain>
    </source>
</reference>
<feature type="compositionally biased region" description="Basic and acidic residues" evidence="1">
    <location>
        <begin position="215"/>
        <end position="224"/>
    </location>
</feature>
<keyword evidence="5" id="KW-1185">Reference proteome</keyword>
<sequence>MTRFALQTVAIALLVTVALGVAAGSLGGLSADLGPDEEGVRTPEDPESGSSAPSSAVTGGETIGQETYLRLLAALLATVLVCCYVLFPGYRRVVVLTGGTGAVGVAGYLLYRPSADVAVPAFATSDAFGLAGVGLVVGLVLAGAGLLWRSDVLASAQTRTDDEGAVRSGGAAAGATGRHPASADASDPVRRAWQRMVADLQPPSPGARTPGELAETAKAHGRDAGAVDRLTHLFQTVRYGRHSPEECADEARRLADRVAGEDSLDSPDTPDEVQR</sequence>
<feature type="compositionally biased region" description="Basic and acidic residues" evidence="1">
    <location>
        <begin position="242"/>
        <end position="260"/>
    </location>
</feature>
<feature type="region of interest" description="Disordered" evidence="1">
    <location>
        <begin position="159"/>
        <end position="186"/>
    </location>
</feature>
<dbReference type="Proteomes" id="UP001597034">
    <property type="component" value="Unassembled WGS sequence"/>
</dbReference>
<protein>
    <submittedName>
        <fullName evidence="4">DUF4129 domain-containing protein</fullName>
    </submittedName>
</protein>
<feature type="transmembrane region" description="Helical" evidence="2">
    <location>
        <begin position="94"/>
        <end position="111"/>
    </location>
</feature>
<feature type="region of interest" description="Disordered" evidence="1">
    <location>
        <begin position="200"/>
        <end position="224"/>
    </location>
</feature>
<comment type="caution">
    <text evidence="4">The sequence shown here is derived from an EMBL/GenBank/DDBJ whole genome shotgun (WGS) entry which is preliminary data.</text>
</comment>
<gene>
    <name evidence="4" type="ORF">ACFSBL_12350</name>
</gene>
<feature type="domain" description="Protein-glutamine gamma-glutamyltransferase-like C-terminal" evidence="3">
    <location>
        <begin position="190"/>
        <end position="254"/>
    </location>
</feature>
<dbReference type="AlphaFoldDB" id="A0ABD6DKC0"/>
<evidence type="ECO:0000256" key="2">
    <source>
        <dbReference type="SAM" id="Phobius"/>
    </source>
</evidence>
<feature type="region of interest" description="Disordered" evidence="1">
    <location>
        <begin position="33"/>
        <end position="59"/>
    </location>
</feature>